<evidence type="ECO:0000313" key="11">
    <source>
        <dbReference type="EMBL" id="KAG6415979.1"/>
    </source>
</evidence>
<dbReference type="InterPro" id="IPR044808">
    <property type="entry name" value="ERF_plant"/>
</dbReference>
<keyword evidence="3" id="KW-0611">Plant defense</keyword>
<evidence type="ECO:0000256" key="8">
    <source>
        <dbReference type="ARBA" id="ARBA00023242"/>
    </source>
</evidence>
<keyword evidence="2" id="KW-0936">Ethylene signaling pathway</keyword>
<proteinExistence type="predicted"/>
<feature type="region of interest" description="Disordered" evidence="9">
    <location>
        <begin position="82"/>
        <end position="101"/>
    </location>
</feature>
<dbReference type="EMBL" id="PNBA02000008">
    <property type="protein sequence ID" value="KAG6415979.1"/>
    <property type="molecule type" value="Genomic_DNA"/>
</dbReference>
<accession>A0A8X8ZTX5</accession>
<evidence type="ECO:0000313" key="12">
    <source>
        <dbReference type="Proteomes" id="UP000298416"/>
    </source>
</evidence>
<keyword evidence="5" id="KW-0238">DNA-binding</keyword>
<comment type="subcellular location">
    <subcellularLocation>
        <location evidence="1">Nucleus</location>
    </subcellularLocation>
</comment>
<dbReference type="PROSITE" id="PS51032">
    <property type="entry name" value="AP2_ERF"/>
    <property type="match status" value="1"/>
</dbReference>
<evidence type="ECO:0000256" key="7">
    <source>
        <dbReference type="ARBA" id="ARBA00023163"/>
    </source>
</evidence>
<dbReference type="GO" id="GO:0000976">
    <property type="term" value="F:transcription cis-regulatory region binding"/>
    <property type="evidence" value="ECO:0007669"/>
    <property type="project" value="UniProtKB-ARBA"/>
</dbReference>
<evidence type="ECO:0000256" key="4">
    <source>
        <dbReference type="ARBA" id="ARBA00023015"/>
    </source>
</evidence>
<dbReference type="Gene3D" id="3.30.730.10">
    <property type="entry name" value="AP2/ERF domain"/>
    <property type="match status" value="1"/>
</dbReference>
<dbReference type="Proteomes" id="UP000298416">
    <property type="component" value="Unassembled WGS sequence"/>
</dbReference>
<reference evidence="11" key="1">
    <citation type="submission" date="2018-01" db="EMBL/GenBank/DDBJ databases">
        <authorList>
            <person name="Mao J.F."/>
        </authorList>
    </citation>
    <scope>NUCLEOTIDE SEQUENCE</scope>
    <source>
        <strain evidence="11">Huo1</strain>
        <tissue evidence="11">Leaf</tissue>
    </source>
</reference>
<dbReference type="GO" id="GO:0003700">
    <property type="term" value="F:DNA-binding transcription factor activity"/>
    <property type="evidence" value="ECO:0007669"/>
    <property type="project" value="InterPro"/>
</dbReference>
<dbReference type="GO" id="GO:0005634">
    <property type="term" value="C:nucleus"/>
    <property type="evidence" value="ECO:0007669"/>
    <property type="project" value="UniProtKB-SubCell"/>
</dbReference>
<dbReference type="InterPro" id="IPR036955">
    <property type="entry name" value="AP2/ERF_dom_sf"/>
</dbReference>
<dbReference type="PANTHER" id="PTHR31190:SF499">
    <property type="entry name" value="ETHYLENE-RESPONSIVE TRANSCRIPTION FACTOR ERF105"/>
    <property type="match status" value="1"/>
</dbReference>
<keyword evidence="8" id="KW-0539">Nucleus</keyword>
<name>A0A8X8ZTX5_SALSN</name>
<keyword evidence="12" id="KW-1185">Reference proteome</keyword>
<dbReference type="CDD" id="cd00018">
    <property type="entry name" value="AP2"/>
    <property type="match status" value="1"/>
</dbReference>
<comment type="caution">
    <text evidence="11">The sequence shown here is derived from an EMBL/GenBank/DDBJ whole genome shotgun (WGS) entry which is preliminary data.</text>
</comment>
<evidence type="ECO:0000256" key="6">
    <source>
        <dbReference type="ARBA" id="ARBA00023159"/>
    </source>
</evidence>
<evidence type="ECO:0000256" key="2">
    <source>
        <dbReference type="ARBA" id="ARBA00022745"/>
    </source>
</evidence>
<dbReference type="InterPro" id="IPR016177">
    <property type="entry name" value="DNA-bd_dom_sf"/>
</dbReference>
<sequence>MGALNTASLVTKESSMMANSDEFLTLDLIRQHLFEDFTCADYNFDNFDVYFSDASPSSSSSNPNRPGSDFRSDFFEVEPKPEICPPTKPHPDRISGQGRRYRGVRRRPWGKYAAEIRDPARKSSRVWLGTYETAVDAARAYDCAAFKIRGSKAILNFPMDAGKMGPPASAGRKRRREKRGDGGGNRAS</sequence>
<evidence type="ECO:0000256" key="3">
    <source>
        <dbReference type="ARBA" id="ARBA00022821"/>
    </source>
</evidence>
<reference evidence="11" key="2">
    <citation type="submission" date="2020-08" db="EMBL/GenBank/DDBJ databases">
        <title>Plant Genome Project.</title>
        <authorList>
            <person name="Zhang R.-G."/>
        </authorList>
    </citation>
    <scope>NUCLEOTIDE SEQUENCE</scope>
    <source>
        <strain evidence="11">Huo1</strain>
        <tissue evidence="11">Leaf</tissue>
    </source>
</reference>
<organism evidence="11">
    <name type="scientific">Salvia splendens</name>
    <name type="common">Scarlet sage</name>
    <dbReference type="NCBI Taxonomy" id="180675"/>
    <lineage>
        <taxon>Eukaryota</taxon>
        <taxon>Viridiplantae</taxon>
        <taxon>Streptophyta</taxon>
        <taxon>Embryophyta</taxon>
        <taxon>Tracheophyta</taxon>
        <taxon>Spermatophyta</taxon>
        <taxon>Magnoliopsida</taxon>
        <taxon>eudicotyledons</taxon>
        <taxon>Gunneridae</taxon>
        <taxon>Pentapetalae</taxon>
        <taxon>asterids</taxon>
        <taxon>lamiids</taxon>
        <taxon>Lamiales</taxon>
        <taxon>Lamiaceae</taxon>
        <taxon>Nepetoideae</taxon>
        <taxon>Mentheae</taxon>
        <taxon>Salviinae</taxon>
        <taxon>Salvia</taxon>
        <taxon>Salvia subgen. Calosphace</taxon>
        <taxon>core Calosphace</taxon>
    </lineage>
</organism>
<evidence type="ECO:0000256" key="9">
    <source>
        <dbReference type="SAM" id="MobiDB-lite"/>
    </source>
</evidence>
<dbReference type="InterPro" id="IPR001471">
    <property type="entry name" value="AP2/ERF_dom"/>
</dbReference>
<dbReference type="SUPFAM" id="SSF54171">
    <property type="entry name" value="DNA-binding domain"/>
    <property type="match status" value="1"/>
</dbReference>
<evidence type="ECO:0000256" key="1">
    <source>
        <dbReference type="ARBA" id="ARBA00004123"/>
    </source>
</evidence>
<keyword evidence="6" id="KW-0010">Activator</keyword>
<dbReference type="SMART" id="SM00380">
    <property type="entry name" value="AP2"/>
    <property type="match status" value="1"/>
</dbReference>
<dbReference type="FunFam" id="3.30.730.10:FF:000001">
    <property type="entry name" value="Ethylene-responsive transcription factor 2"/>
    <property type="match status" value="1"/>
</dbReference>
<dbReference type="Pfam" id="PF00847">
    <property type="entry name" value="AP2"/>
    <property type="match status" value="1"/>
</dbReference>
<feature type="region of interest" description="Disordered" evidence="9">
    <location>
        <begin position="157"/>
        <end position="188"/>
    </location>
</feature>
<protein>
    <recommendedName>
        <fullName evidence="10">AP2/ERF domain-containing protein</fullName>
    </recommendedName>
</protein>
<evidence type="ECO:0000259" key="10">
    <source>
        <dbReference type="PROSITE" id="PS51032"/>
    </source>
</evidence>
<dbReference type="PANTHER" id="PTHR31190">
    <property type="entry name" value="DNA-BINDING DOMAIN"/>
    <property type="match status" value="1"/>
</dbReference>
<dbReference type="PRINTS" id="PR00367">
    <property type="entry name" value="ETHRSPELEMNT"/>
</dbReference>
<evidence type="ECO:0000256" key="5">
    <source>
        <dbReference type="ARBA" id="ARBA00023125"/>
    </source>
</evidence>
<gene>
    <name evidence="11" type="ORF">SASPL_123400</name>
</gene>
<dbReference type="GO" id="GO:0009873">
    <property type="term" value="P:ethylene-activated signaling pathway"/>
    <property type="evidence" value="ECO:0007669"/>
    <property type="project" value="UniProtKB-KW"/>
</dbReference>
<keyword evidence="7" id="KW-0804">Transcription</keyword>
<dbReference type="GO" id="GO:0006952">
    <property type="term" value="P:defense response"/>
    <property type="evidence" value="ECO:0007669"/>
    <property type="project" value="UniProtKB-KW"/>
</dbReference>
<dbReference type="AlphaFoldDB" id="A0A8X8ZTX5"/>
<feature type="domain" description="AP2/ERF" evidence="10">
    <location>
        <begin position="100"/>
        <end position="158"/>
    </location>
</feature>
<keyword evidence="4" id="KW-0805">Transcription regulation</keyword>